<feature type="domain" description="Carbohydrate kinase FGGY C-terminal" evidence="1">
    <location>
        <begin position="262"/>
        <end position="452"/>
    </location>
</feature>
<dbReference type="GO" id="GO:0005737">
    <property type="term" value="C:cytoplasm"/>
    <property type="evidence" value="ECO:0007669"/>
    <property type="project" value="TreeGrafter"/>
</dbReference>
<dbReference type="SUPFAM" id="SSF53067">
    <property type="entry name" value="Actin-like ATPase domain"/>
    <property type="match status" value="2"/>
</dbReference>
<name>A0A1G4KFD9_9SACH</name>
<dbReference type="EMBL" id="LT598453">
    <property type="protein sequence ID" value="SCV03214.1"/>
    <property type="molecule type" value="Genomic_DNA"/>
</dbReference>
<organism evidence="2 3">
    <name type="scientific">Lachancea nothofagi CBS 11611</name>
    <dbReference type="NCBI Taxonomy" id="1266666"/>
    <lineage>
        <taxon>Eukaryota</taxon>
        <taxon>Fungi</taxon>
        <taxon>Dikarya</taxon>
        <taxon>Ascomycota</taxon>
        <taxon>Saccharomycotina</taxon>
        <taxon>Saccharomycetes</taxon>
        <taxon>Saccharomycetales</taxon>
        <taxon>Saccharomycetaceae</taxon>
        <taxon>Lachancea</taxon>
    </lineage>
</organism>
<evidence type="ECO:0000259" key="1">
    <source>
        <dbReference type="Pfam" id="PF02782"/>
    </source>
</evidence>
<evidence type="ECO:0000313" key="2">
    <source>
        <dbReference type="EMBL" id="SCV03214.1"/>
    </source>
</evidence>
<dbReference type="GO" id="GO:0019321">
    <property type="term" value="P:pentose metabolic process"/>
    <property type="evidence" value="ECO:0007669"/>
    <property type="project" value="TreeGrafter"/>
</dbReference>
<dbReference type="InterPro" id="IPR018485">
    <property type="entry name" value="FGGY_C"/>
</dbReference>
<dbReference type="PANTHER" id="PTHR43435">
    <property type="entry name" value="RIBULOKINASE"/>
    <property type="match status" value="1"/>
</dbReference>
<dbReference type="PANTHER" id="PTHR43435:SF1">
    <property type="entry name" value="PROTEIN MPA43"/>
    <property type="match status" value="1"/>
</dbReference>
<sequence>MSNQLVGLGVDLGSTEVRIGAYNLETNELISIASKRVTYYDHGDRRFTQSSIEIIAAVIECVGKLPIDVLNVRSCGVAATCSLAVFYQDMTQGLKPYRLYGLDKDVHQNVVFWMDGSSTKQCAEINNSGGIELEYMGGSFIPEMGIPKLASVLKGLKDVDNPLSLEVFDLHTYIAYEMAERYHWDPSLLINKPNWNGIGHDGEVKGWNNDFYSRTLKPLGDFKIGPTRIKKIFSLVRVVSCIDCYSSWVAMCSAKSDESLFMAAGTSTCYIYANTKDQGCIPGVWGPFTNILDGGEKPKWSVYEAGQSTTGKLLEHLFDTHPAARTYSKDRGLLFADIEDAIEIIEAQCGQSVHLETKHMFTYGELQGNRTPFCDPHMSGMFIGENADTSFRDLVFKYVSVLEFLAFQTRHIKDCFKANVSDIRISGSQARNTRLLSLISLVNDLPVKIPAHRADLMGVKGAYLMGKAKHLDVNVVDIIAENNSKSPTAYEINILGSLKNNQHLKKLLQIKYDIYLDMAETQRKYRSMVDSCFA</sequence>
<proteinExistence type="predicted"/>
<accession>A0A1G4KFD9</accession>
<dbReference type="OrthoDB" id="203824at2759"/>
<dbReference type="Pfam" id="PF02782">
    <property type="entry name" value="FGGY_C"/>
    <property type="match status" value="1"/>
</dbReference>
<evidence type="ECO:0000313" key="3">
    <source>
        <dbReference type="Proteomes" id="UP000189911"/>
    </source>
</evidence>
<reference evidence="3" key="1">
    <citation type="submission" date="2016-03" db="EMBL/GenBank/DDBJ databases">
        <authorList>
            <person name="Devillers Hugo."/>
        </authorList>
    </citation>
    <scope>NUCLEOTIDE SEQUENCE [LARGE SCALE GENOMIC DNA]</scope>
</reference>
<dbReference type="Gene3D" id="3.30.420.40">
    <property type="match status" value="1"/>
</dbReference>
<dbReference type="Proteomes" id="UP000189911">
    <property type="component" value="Chromosome G"/>
</dbReference>
<keyword evidence="3" id="KW-1185">Reference proteome</keyword>
<dbReference type="Gene3D" id="1.20.58.2240">
    <property type="match status" value="1"/>
</dbReference>
<gene>
    <name evidence="2" type="ORF">LANO_0G02850G</name>
</gene>
<dbReference type="InterPro" id="IPR043129">
    <property type="entry name" value="ATPase_NBD"/>
</dbReference>
<dbReference type="GO" id="GO:0019150">
    <property type="term" value="F:D-ribulokinase activity"/>
    <property type="evidence" value="ECO:0007669"/>
    <property type="project" value="TreeGrafter"/>
</dbReference>
<dbReference type="AlphaFoldDB" id="A0A1G4KFD9"/>
<protein>
    <submittedName>
        <fullName evidence="2">LANO_0G02850g1_1</fullName>
    </submittedName>
</protein>